<proteinExistence type="predicted"/>
<dbReference type="AlphaFoldDB" id="A0A0K2TV97"/>
<name>A0A0K2TV97_LEPSM</name>
<dbReference type="EMBL" id="HACA01012251">
    <property type="protein sequence ID" value="CDW29612.1"/>
    <property type="molecule type" value="Transcribed_RNA"/>
</dbReference>
<accession>A0A0K2TV97</accession>
<evidence type="ECO:0000313" key="1">
    <source>
        <dbReference type="EMBL" id="CDW29612.1"/>
    </source>
</evidence>
<reference evidence="1" key="1">
    <citation type="submission" date="2014-05" db="EMBL/GenBank/DDBJ databases">
        <authorList>
            <person name="Chronopoulou M."/>
        </authorList>
    </citation>
    <scope>NUCLEOTIDE SEQUENCE</scope>
    <source>
        <tissue evidence="1">Whole organism</tissue>
    </source>
</reference>
<protein>
    <submittedName>
        <fullName evidence="1">Uncharacterized protein</fullName>
    </submittedName>
</protein>
<sequence>MANSMGPLRASEAGGVMYPPLKLSSSIAQSECIMEHLMGFSSS</sequence>
<organism evidence="1">
    <name type="scientific">Lepeophtheirus salmonis</name>
    <name type="common">Salmon louse</name>
    <name type="synonym">Caligus salmonis</name>
    <dbReference type="NCBI Taxonomy" id="72036"/>
    <lineage>
        <taxon>Eukaryota</taxon>
        <taxon>Metazoa</taxon>
        <taxon>Ecdysozoa</taxon>
        <taxon>Arthropoda</taxon>
        <taxon>Crustacea</taxon>
        <taxon>Multicrustacea</taxon>
        <taxon>Hexanauplia</taxon>
        <taxon>Copepoda</taxon>
        <taxon>Siphonostomatoida</taxon>
        <taxon>Caligidae</taxon>
        <taxon>Lepeophtheirus</taxon>
    </lineage>
</organism>